<feature type="region of interest" description="Disordered" evidence="10">
    <location>
        <begin position="135"/>
        <end position="218"/>
    </location>
</feature>
<keyword evidence="2" id="KW-0336">GPI-anchor</keyword>
<sequence length="240" mass="24286">MSRRLAGVVAAVVLVAAASCGEAARDFYVGGRDGWTTNPSEPYNRWAERNRFQVHDRLVFRYAKKGDSVVVVSQSHYDACNATDPFLRDGGGAGESTFVFDNSGPFFFISGDPARCHAGESLIVVVLAVRNNNNSNNTTSPNPPPPAIPSPAASGKNGTAPAPSPKSSPAPPPSAPSPAGGSFTAPAAGGTNGTAVAPSPETVTGKNGTASSPSTAASMRGGASALLMLFVVISGALSVV</sequence>
<dbReference type="AlphaFoldDB" id="A0A0D9UY05"/>
<keyword evidence="14" id="KW-1185">Reference proteome</keyword>
<feature type="compositionally biased region" description="Low complexity" evidence="10">
    <location>
        <begin position="177"/>
        <end position="197"/>
    </location>
</feature>
<dbReference type="SUPFAM" id="SSF49503">
    <property type="entry name" value="Cupredoxins"/>
    <property type="match status" value="1"/>
</dbReference>
<reference evidence="14" key="2">
    <citation type="submission" date="2013-12" db="EMBL/GenBank/DDBJ databases">
        <authorList>
            <person name="Yu Y."/>
            <person name="Lee S."/>
            <person name="de Baynast K."/>
            <person name="Wissotski M."/>
            <person name="Liu L."/>
            <person name="Talag J."/>
            <person name="Goicoechea J."/>
            <person name="Angelova A."/>
            <person name="Jetty R."/>
            <person name="Kudrna D."/>
            <person name="Golser W."/>
            <person name="Rivera L."/>
            <person name="Zhang J."/>
            <person name="Wing R."/>
        </authorList>
    </citation>
    <scope>NUCLEOTIDE SEQUENCE</scope>
</reference>
<evidence type="ECO:0000256" key="7">
    <source>
        <dbReference type="ARBA" id="ARBA00023288"/>
    </source>
</evidence>
<reference evidence="13 14" key="1">
    <citation type="submission" date="2012-08" db="EMBL/GenBank/DDBJ databases">
        <title>Oryza genome evolution.</title>
        <authorList>
            <person name="Wing R.A."/>
        </authorList>
    </citation>
    <scope>NUCLEOTIDE SEQUENCE</scope>
</reference>
<evidence type="ECO:0000256" key="6">
    <source>
        <dbReference type="ARBA" id="ARBA00023180"/>
    </source>
</evidence>
<keyword evidence="7" id="KW-0449">Lipoprotein</keyword>
<dbReference type="GO" id="GO:0005886">
    <property type="term" value="C:plasma membrane"/>
    <property type="evidence" value="ECO:0007669"/>
    <property type="project" value="TreeGrafter"/>
</dbReference>
<dbReference type="PANTHER" id="PTHR33021:SF185">
    <property type="entry name" value="EARLY NODULIN-LIKE PROTEIN 3-RELATED"/>
    <property type="match status" value="1"/>
</dbReference>
<dbReference type="InterPro" id="IPR039391">
    <property type="entry name" value="Phytocyanin-like"/>
</dbReference>
<evidence type="ECO:0000256" key="3">
    <source>
        <dbReference type="ARBA" id="ARBA00022729"/>
    </source>
</evidence>
<dbReference type="Pfam" id="PF02298">
    <property type="entry name" value="Cu_bind_like"/>
    <property type="match status" value="1"/>
</dbReference>
<evidence type="ECO:0000313" key="13">
    <source>
        <dbReference type="EnsemblPlants" id="LPERR01G06140.1"/>
    </source>
</evidence>
<evidence type="ECO:0000256" key="10">
    <source>
        <dbReference type="SAM" id="MobiDB-lite"/>
    </source>
</evidence>
<evidence type="ECO:0000256" key="11">
    <source>
        <dbReference type="SAM" id="SignalP"/>
    </source>
</evidence>
<feature type="compositionally biased region" description="Low complexity" evidence="10">
    <location>
        <begin position="150"/>
        <end position="161"/>
    </location>
</feature>
<dbReference type="eggNOG" id="ENOG502RZ81">
    <property type="taxonomic scope" value="Eukaryota"/>
</dbReference>
<accession>A0A0D9UY05</accession>
<keyword evidence="4" id="KW-0472">Membrane</keyword>
<feature type="compositionally biased region" description="Polar residues" evidence="10">
    <location>
        <begin position="201"/>
        <end position="217"/>
    </location>
</feature>
<dbReference type="GO" id="GO:0098552">
    <property type="term" value="C:side of membrane"/>
    <property type="evidence" value="ECO:0007669"/>
    <property type="project" value="UniProtKB-KW"/>
</dbReference>
<evidence type="ECO:0000256" key="2">
    <source>
        <dbReference type="ARBA" id="ARBA00022622"/>
    </source>
</evidence>
<keyword evidence="5" id="KW-1015">Disulfide bond</keyword>
<dbReference type="EnsemblPlants" id="LPERR01G06140.1">
    <property type="protein sequence ID" value="LPERR01G06140.1"/>
    <property type="gene ID" value="LPERR01G06140"/>
</dbReference>
<dbReference type="Proteomes" id="UP000032180">
    <property type="component" value="Chromosome 1"/>
</dbReference>
<dbReference type="InterPro" id="IPR003245">
    <property type="entry name" value="Phytocyanin_dom"/>
</dbReference>
<evidence type="ECO:0000256" key="9">
    <source>
        <dbReference type="ARBA" id="ARBA00037868"/>
    </source>
</evidence>
<evidence type="ECO:0000256" key="8">
    <source>
        <dbReference type="ARBA" id="ARBA00035011"/>
    </source>
</evidence>
<proteinExistence type="inferred from homology"/>
<keyword evidence="3 11" id="KW-0732">Signal</keyword>
<feature type="compositionally biased region" description="Pro residues" evidence="10">
    <location>
        <begin position="162"/>
        <end position="176"/>
    </location>
</feature>
<dbReference type="Gramene" id="LPERR01G06140.1">
    <property type="protein sequence ID" value="LPERR01G06140.1"/>
    <property type="gene ID" value="LPERR01G06140"/>
</dbReference>
<dbReference type="InterPro" id="IPR008972">
    <property type="entry name" value="Cupredoxin"/>
</dbReference>
<name>A0A0D9UY05_9ORYZ</name>
<feature type="chain" id="PRO_5002346989" description="Phytocyanin domain-containing protein" evidence="11">
    <location>
        <begin position="24"/>
        <end position="240"/>
    </location>
</feature>
<protein>
    <recommendedName>
        <fullName evidence="12">Phytocyanin domain-containing protein</fullName>
    </recommendedName>
</protein>
<feature type="domain" description="Phytocyanin" evidence="12">
    <location>
        <begin position="25"/>
        <end position="128"/>
    </location>
</feature>
<evidence type="ECO:0000313" key="14">
    <source>
        <dbReference type="Proteomes" id="UP000032180"/>
    </source>
</evidence>
<keyword evidence="6" id="KW-0325">Glycoprotein</keyword>
<dbReference type="PROSITE" id="PS51485">
    <property type="entry name" value="PHYTOCYANIN"/>
    <property type="match status" value="1"/>
</dbReference>
<evidence type="ECO:0000256" key="5">
    <source>
        <dbReference type="ARBA" id="ARBA00023157"/>
    </source>
</evidence>
<dbReference type="FunFam" id="2.60.40.420:FF:000010">
    <property type="entry name" value="Early nodulin-like protein 1"/>
    <property type="match status" value="1"/>
</dbReference>
<dbReference type="PANTHER" id="PTHR33021">
    <property type="entry name" value="BLUE COPPER PROTEIN"/>
    <property type="match status" value="1"/>
</dbReference>
<dbReference type="HOGENOM" id="CLU_058719_1_0_1"/>
<feature type="signal peptide" evidence="11">
    <location>
        <begin position="1"/>
        <end position="23"/>
    </location>
</feature>
<dbReference type="GO" id="GO:0012505">
    <property type="term" value="C:endomembrane system"/>
    <property type="evidence" value="ECO:0007669"/>
    <property type="project" value="UniProtKB-SubCell"/>
</dbReference>
<reference evidence="13" key="3">
    <citation type="submission" date="2015-04" db="UniProtKB">
        <authorList>
            <consortium name="EnsemblPlants"/>
        </authorList>
    </citation>
    <scope>IDENTIFICATION</scope>
</reference>
<evidence type="ECO:0000256" key="1">
    <source>
        <dbReference type="ARBA" id="ARBA00004589"/>
    </source>
</evidence>
<dbReference type="GO" id="GO:0009055">
    <property type="term" value="F:electron transfer activity"/>
    <property type="evidence" value="ECO:0007669"/>
    <property type="project" value="InterPro"/>
</dbReference>
<evidence type="ECO:0000259" key="12">
    <source>
        <dbReference type="PROSITE" id="PS51485"/>
    </source>
</evidence>
<comment type="subcellular location">
    <subcellularLocation>
        <location evidence="9">Endomembrane system</location>
        <topology evidence="9">Lipid-anchor</topology>
    </subcellularLocation>
    <subcellularLocation>
        <location evidence="1">Membrane</location>
        <topology evidence="1">Lipid-anchor</topology>
        <topology evidence="1">GPI-anchor</topology>
    </subcellularLocation>
</comment>
<dbReference type="Gene3D" id="2.60.40.420">
    <property type="entry name" value="Cupredoxins - blue copper proteins"/>
    <property type="match status" value="1"/>
</dbReference>
<organism evidence="13 14">
    <name type="scientific">Leersia perrieri</name>
    <dbReference type="NCBI Taxonomy" id="77586"/>
    <lineage>
        <taxon>Eukaryota</taxon>
        <taxon>Viridiplantae</taxon>
        <taxon>Streptophyta</taxon>
        <taxon>Embryophyta</taxon>
        <taxon>Tracheophyta</taxon>
        <taxon>Spermatophyta</taxon>
        <taxon>Magnoliopsida</taxon>
        <taxon>Liliopsida</taxon>
        <taxon>Poales</taxon>
        <taxon>Poaceae</taxon>
        <taxon>BOP clade</taxon>
        <taxon>Oryzoideae</taxon>
        <taxon>Oryzeae</taxon>
        <taxon>Oryzinae</taxon>
        <taxon>Leersia</taxon>
    </lineage>
</organism>
<comment type="similarity">
    <text evidence="8">Belongs to the early nodulin-like (ENODL) family.</text>
</comment>
<dbReference type="PROSITE" id="PS51257">
    <property type="entry name" value="PROKAR_LIPOPROTEIN"/>
    <property type="match status" value="1"/>
</dbReference>
<dbReference type="STRING" id="77586.A0A0D9UY05"/>
<evidence type="ECO:0000256" key="4">
    <source>
        <dbReference type="ARBA" id="ARBA00023136"/>
    </source>
</evidence>